<dbReference type="AlphaFoldDB" id="A0A317CLU7"/>
<dbReference type="RefSeq" id="WP_109822698.1">
    <property type="nucleotide sequence ID" value="NZ_QGKL01000021.1"/>
</dbReference>
<dbReference type="PANTHER" id="PTHR21600">
    <property type="entry name" value="MITOCHONDRIAL RNA PSEUDOURIDINE SYNTHASE"/>
    <property type="match status" value="1"/>
</dbReference>
<dbReference type="GO" id="GO:0009982">
    <property type="term" value="F:pseudouridine synthase activity"/>
    <property type="evidence" value="ECO:0007669"/>
    <property type="project" value="InterPro"/>
</dbReference>
<evidence type="ECO:0000313" key="4">
    <source>
        <dbReference type="Proteomes" id="UP000245506"/>
    </source>
</evidence>
<dbReference type="Gene3D" id="3.30.2350.10">
    <property type="entry name" value="Pseudouridine synthase"/>
    <property type="match status" value="1"/>
</dbReference>
<dbReference type="InterPro" id="IPR020103">
    <property type="entry name" value="PsdUridine_synth_cat_dom_sf"/>
</dbReference>
<dbReference type="Pfam" id="PF00849">
    <property type="entry name" value="PseudoU_synth_2"/>
    <property type="match status" value="1"/>
</dbReference>
<evidence type="ECO:0000313" key="3">
    <source>
        <dbReference type="EMBL" id="PWQ97270.1"/>
    </source>
</evidence>
<accession>A0A317CLU7</accession>
<sequence length="287" mass="32199">MSEPIEHHISTVTDDQLAIDCLAEATGISKQKLKMAMQKGCVWLEKKGAGKHYTQRLRRAKRPLSLGETLHIYYDLKVLTAVPPSATLISDEGAYSIWNKPSGMLSQGSKWGDHCTIYRWAEQNLQPERPAFIVHRLDRAANGLIVLAHKKQVAAQFSKMFEEHQLEKHYRATVTGNFSTVMDGEGNIDSLIGKTKTIRDNIDDKSACSHITLLSYDDAQDESTVDVLIESGRKHQIRKHLSGAGFPIIGDRLYGAPEKLDERDLQLRAHSLAFNCPVTDVAKYFEL</sequence>
<evidence type="ECO:0000256" key="1">
    <source>
        <dbReference type="ARBA" id="ARBA00010876"/>
    </source>
</evidence>
<dbReference type="GO" id="GO:0003723">
    <property type="term" value="F:RNA binding"/>
    <property type="evidence" value="ECO:0007669"/>
    <property type="project" value="InterPro"/>
</dbReference>
<reference evidence="3 4" key="1">
    <citation type="submission" date="2018-05" db="EMBL/GenBank/DDBJ databases">
        <title>Leucothrix arctica sp. nov., isolated from Arctic seawater.</title>
        <authorList>
            <person name="Choi A."/>
            <person name="Baek K."/>
        </authorList>
    </citation>
    <scope>NUCLEOTIDE SEQUENCE [LARGE SCALE GENOMIC DNA]</scope>
    <source>
        <strain evidence="3 4">IMCC9719</strain>
    </source>
</reference>
<dbReference type="InterPro" id="IPR006145">
    <property type="entry name" value="PsdUridine_synth_RsuA/RluA"/>
</dbReference>
<keyword evidence="4" id="KW-1185">Reference proteome</keyword>
<organism evidence="3 4">
    <name type="scientific">Leucothrix arctica</name>
    <dbReference type="NCBI Taxonomy" id="1481894"/>
    <lineage>
        <taxon>Bacteria</taxon>
        <taxon>Pseudomonadati</taxon>
        <taxon>Pseudomonadota</taxon>
        <taxon>Gammaproteobacteria</taxon>
        <taxon>Thiotrichales</taxon>
        <taxon>Thiotrichaceae</taxon>
        <taxon>Leucothrix</taxon>
    </lineage>
</organism>
<protein>
    <submittedName>
        <fullName evidence="3">RNA pseudouridine synthase</fullName>
    </submittedName>
</protein>
<dbReference type="SUPFAM" id="SSF55120">
    <property type="entry name" value="Pseudouridine synthase"/>
    <property type="match status" value="1"/>
</dbReference>
<comment type="similarity">
    <text evidence="1">Belongs to the pseudouridine synthase RluA family.</text>
</comment>
<dbReference type="InterPro" id="IPR050188">
    <property type="entry name" value="RluA_PseudoU_synthase"/>
</dbReference>
<comment type="caution">
    <text evidence="3">The sequence shown here is derived from an EMBL/GenBank/DDBJ whole genome shotgun (WGS) entry which is preliminary data.</text>
</comment>
<dbReference type="GO" id="GO:0000455">
    <property type="term" value="P:enzyme-directed rRNA pseudouridine synthesis"/>
    <property type="evidence" value="ECO:0007669"/>
    <property type="project" value="TreeGrafter"/>
</dbReference>
<name>A0A317CLU7_9GAMM</name>
<dbReference type="CDD" id="cd02869">
    <property type="entry name" value="PseudoU_synth_RluA_like"/>
    <property type="match status" value="1"/>
</dbReference>
<dbReference type="OrthoDB" id="9807829at2"/>
<dbReference type="Proteomes" id="UP000245506">
    <property type="component" value="Unassembled WGS sequence"/>
</dbReference>
<dbReference type="EMBL" id="QGKL01000021">
    <property type="protein sequence ID" value="PWQ97270.1"/>
    <property type="molecule type" value="Genomic_DNA"/>
</dbReference>
<dbReference type="GO" id="GO:0140098">
    <property type="term" value="F:catalytic activity, acting on RNA"/>
    <property type="evidence" value="ECO:0007669"/>
    <property type="project" value="UniProtKB-ARBA"/>
</dbReference>
<proteinExistence type="inferred from homology"/>
<evidence type="ECO:0000259" key="2">
    <source>
        <dbReference type="Pfam" id="PF00849"/>
    </source>
</evidence>
<feature type="domain" description="Pseudouridine synthase RsuA/RluA-like" evidence="2">
    <location>
        <begin position="95"/>
        <end position="242"/>
    </location>
</feature>
<gene>
    <name evidence="3" type="ORF">DKT75_06950</name>
</gene>
<dbReference type="PANTHER" id="PTHR21600:SF87">
    <property type="entry name" value="RNA PSEUDOURIDYLATE SYNTHASE DOMAIN-CONTAINING PROTEIN 1"/>
    <property type="match status" value="1"/>
</dbReference>